<dbReference type="Gene3D" id="1.10.287.130">
    <property type="match status" value="1"/>
</dbReference>
<gene>
    <name evidence="5" type="ORF">GRI75_05965</name>
</gene>
<dbReference type="AlphaFoldDB" id="A0A6I4UTX3"/>
<evidence type="ECO:0000259" key="4">
    <source>
        <dbReference type="SMART" id="SM00388"/>
    </source>
</evidence>
<dbReference type="Proteomes" id="UP000469159">
    <property type="component" value="Unassembled WGS sequence"/>
</dbReference>
<dbReference type="RefSeq" id="WP_160746057.1">
    <property type="nucleotide sequence ID" value="NZ_WTYK01000003.1"/>
</dbReference>
<proteinExistence type="predicted"/>
<dbReference type="Pfam" id="PF00512">
    <property type="entry name" value="HisKA"/>
    <property type="match status" value="1"/>
</dbReference>
<sequence length="564" mass="59619">MHPPRHAAGDPMLFDDRLATVLRSGAAGEQAARTQFRQLLDLLGSMPAEATGPLVDAAYRRLGEIGENLAAAEQSRILREPGLRLRNPRLVGQLAQGEPQASAAAMATARLSEDEWNALIPELPMTARGFLRHRRDLPETAKQTLARLGVGDLVLPWPEPAPEEPEQPAPAPAAEAPASGIGALVKRIEAFRKEREGSWAAAVIAPRPPLQDSATPARTEPPRAFDFSTDAAGTIDWAEAPVAPLLVGLRLAARGSGVSGFCDAATELALRRRLPVRGGRADVPGAPLVAGTWSIDAAPYFEEQTGTFRGYRGRMRRPLPAEQASADGASGRMREVLHELRTPVNAIQGFAEIIQQQLFGPAPNAYRALAAAVGVDAARLLAGFDELDRLSRLATDALELSDESCNFLLVVERTLRRLEGVTRPRSARLRLLTSGESFAVRLGEEDSALLAWRLLASLAGALAPGETIELALRGSEAGIELEAELPAGLAAEEDLFSGSPQSRTPAISAGMFGSGFTFRLARAEAEAAGGALTVRDGKAILTLPHLTVAAPGHSHAEGNGSAAA</sequence>
<evidence type="ECO:0000313" key="5">
    <source>
        <dbReference type="EMBL" id="MXP41189.1"/>
    </source>
</evidence>
<dbReference type="SUPFAM" id="SSF47384">
    <property type="entry name" value="Homodimeric domain of signal transducing histidine kinase"/>
    <property type="match status" value="1"/>
</dbReference>
<protein>
    <recommendedName>
        <fullName evidence="2">histidine kinase</fullName>
        <ecNumber evidence="2">2.7.13.3</ecNumber>
    </recommendedName>
</protein>
<comment type="catalytic activity">
    <reaction evidence="1">
        <text>ATP + protein L-histidine = ADP + protein N-phospho-L-histidine.</text>
        <dbReference type="EC" id="2.7.13.3"/>
    </reaction>
</comment>
<evidence type="ECO:0000256" key="2">
    <source>
        <dbReference type="ARBA" id="ARBA00012438"/>
    </source>
</evidence>
<feature type="domain" description="Signal transduction histidine kinase dimerisation/phosphoacceptor" evidence="4">
    <location>
        <begin position="329"/>
        <end position="396"/>
    </location>
</feature>
<dbReference type="InterPro" id="IPR036097">
    <property type="entry name" value="HisK_dim/P_sf"/>
</dbReference>
<dbReference type="CDD" id="cd00082">
    <property type="entry name" value="HisKA"/>
    <property type="match status" value="1"/>
</dbReference>
<dbReference type="GO" id="GO:0000155">
    <property type="term" value="F:phosphorelay sensor kinase activity"/>
    <property type="evidence" value="ECO:0007669"/>
    <property type="project" value="InterPro"/>
</dbReference>
<feature type="region of interest" description="Disordered" evidence="3">
    <location>
        <begin position="156"/>
        <end position="177"/>
    </location>
</feature>
<keyword evidence="5" id="KW-0808">Transferase</keyword>
<keyword evidence="6" id="KW-1185">Reference proteome</keyword>
<dbReference type="InterPro" id="IPR003661">
    <property type="entry name" value="HisK_dim/P_dom"/>
</dbReference>
<comment type="caution">
    <text evidence="5">The sequence shown here is derived from an EMBL/GenBank/DDBJ whole genome shotgun (WGS) entry which is preliminary data.</text>
</comment>
<accession>A0A6I4UTX3</accession>
<keyword evidence="5" id="KW-0418">Kinase</keyword>
<evidence type="ECO:0000256" key="1">
    <source>
        <dbReference type="ARBA" id="ARBA00000085"/>
    </source>
</evidence>
<name>A0A6I4UTX3_9SPHN</name>
<dbReference type="EC" id="2.7.13.3" evidence="2"/>
<evidence type="ECO:0000256" key="3">
    <source>
        <dbReference type="SAM" id="MobiDB-lite"/>
    </source>
</evidence>
<reference evidence="5 6" key="1">
    <citation type="submission" date="2019-12" db="EMBL/GenBank/DDBJ databases">
        <title>Genomic-based taxomic classification of the family Erythrobacteraceae.</title>
        <authorList>
            <person name="Xu L."/>
        </authorList>
    </citation>
    <scope>NUCLEOTIDE SEQUENCE [LARGE SCALE GENOMIC DNA]</scope>
    <source>
        <strain evidence="5 6">MCCC 1K02066</strain>
    </source>
</reference>
<dbReference type="EMBL" id="WTYK01000003">
    <property type="protein sequence ID" value="MXP41189.1"/>
    <property type="molecule type" value="Genomic_DNA"/>
</dbReference>
<organism evidence="5 6">
    <name type="scientific">Croceibacterium soli</name>
    <dbReference type="NCBI Taxonomy" id="1739690"/>
    <lineage>
        <taxon>Bacteria</taxon>
        <taxon>Pseudomonadati</taxon>
        <taxon>Pseudomonadota</taxon>
        <taxon>Alphaproteobacteria</taxon>
        <taxon>Sphingomonadales</taxon>
        <taxon>Erythrobacteraceae</taxon>
        <taxon>Croceibacterium</taxon>
    </lineage>
</organism>
<dbReference type="OrthoDB" id="9813151at2"/>
<evidence type="ECO:0000313" key="6">
    <source>
        <dbReference type="Proteomes" id="UP000469159"/>
    </source>
</evidence>
<dbReference type="SMART" id="SM00388">
    <property type="entry name" value="HisKA"/>
    <property type="match status" value="1"/>
</dbReference>